<sequence length="231" mass="24853">MSFSRLRSRRHLLGALFSAIVAWAWVPTSAAQSNNVIQTGQYAPGARSSATANGALDNVIGQHPPMITTSVQSNGMTFYVTPDGRIVDTNGYYLAQDPQRNTRFSQHTSQPAHLPPNAKLVPILIGVMDTSLVTRNHLHFHGCEKLTQPLIHSPIDPPGVFVAPAPCTLKQGSTHALIYSAAEILAGDHGNLYGLAGNRDQLLSATQAVRISDHETRLSMPTPSNTEAPHP</sequence>
<evidence type="ECO:0000256" key="1">
    <source>
        <dbReference type="SAM" id="SignalP"/>
    </source>
</evidence>
<comment type="caution">
    <text evidence="2">The sequence shown here is derived from an EMBL/GenBank/DDBJ whole genome shotgun (WGS) entry which is preliminary data.</text>
</comment>
<accession>A0ABS5EA00</accession>
<organism evidence="2 3">
    <name type="scientific">Neokomagataea anthophila</name>
    <dbReference type="NCBI Taxonomy" id="2826925"/>
    <lineage>
        <taxon>Bacteria</taxon>
        <taxon>Pseudomonadati</taxon>
        <taxon>Pseudomonadota</taxon>
        <taxon>Alphaproteobacteria</taxon>
        <taxon>Acetobacterales</taxon>
        <taxon>Acetobacteraceae</taxon>
        <taxon>Neokomagataea</taxon>
    </lineage>
</organism>
<keyword evidence="1" id="KW-0732">Signal</keyword>
<name>A0ABS5EA00_9PROT</name>
<dbReference type="EMBL" id="JAGRQH010000018">
    <property type="protein sequence ID" value="MBR0560737.1"/>
    <property type="molecule type" value="Genomic_DNA"/>
</dbReference>
<evidence type="ECO:0000313" key="3">
    <source>
        <dbReference type="Proteomes" id="UP000677812"/>
    </source>
</evidence>
<dbReference type="RefSeq" id="WP_211683417.1">
    <property type="nucleotide sequence ID" value="NZ_JAGRQH010000018.1"/>
</dbReference>
<feature type="signal peptide" evidence="1">
    <location>
        <begin position="1"/>
        <end position="24"/>
    </location>
</feature>
<keyword evidence="3" id="KW-1185">Reference proteome</keyword>
<gene>
    <name evidence="2" type="ORF">KB213_11830</name>
</gene>
<proteinExistence type="predicted"/>
<dbReference type="Proteomes" id="UP000677812">
    <property type="component" value="Unassembled WGS sequence"/>
</dbReference>
<reference evidence="2 3" key="1">
    <citation type="submission" date="2021-04" db="EMBL/GenBank/DDBJ databases">
        <title>The complete genome sequence of Neokomagataea sp. TBRC 2177.</title>
        <authorList>
            <person name="Charoenyingcharoen P."/>
            <person name="Yukphan P."/>
        </authorList>
    </citation>
    <scope>NUCLEOTIDE SEQUENCE [LARGE SCALE GENOMIC DNA]</scope>
    <source>
        <strain evidence="2 3">TBRC 2177</strain>
    </source>
</reference>
<evidence type="ECO:0000313" key="2">
    <source>
        <dbReference type="EMBL" id="MBR0560737.1"/>
    </source>
</evidence>
<feature type="chain" id="PRO_5046818378" evidence="1">
    <location>
        <begin position="25"/>
        <end position="231"/>
    </location>
</feature>
<protein>
    <submittedName>
        <fullName evidence="2">Uncharacterized protein</fullName>
    </submittedName>
</protein>